<dbReference type="Proteomes" id="UP000242329">
    <property type="component" value="Unassembled WGS sequence"/>
</dbReference>
<organism evidence="7 8">
    <name type="scientific">Thermosyntropha lipolytica DSM 11003</name>
    <dbReference type="NCBI Taxonomy" id="1123382"/>
    <lineage>
        <taxon>Bacteria</taxon>
        <taxon>Bacillati</taxon>
        <taxon>Bacillota</taxon>
        <taxon>Clostridia</taxon>
        <taxon>Eubacteriales</taxon>
        <taxon>Syntrophomonadaceae</taxon>
        <taxon>Thermosyntropha</taxon>
    </lineage>
</organism>
<dbReference type="EMBL" id="FQWY01000026">
    <property type="protein sequence ID" value="SHH05413.1"/>
    <property type="molecule type" value="Genomic_DNA"/>
</dbReference>
<keyword evidence="8" id="KW-1185">Reference proteome</keyword>
<evidence type="ECO:0000256" key="4">
    <source>
        <dbReference type="SAM" id="Phobius"/>
    </source>
</evidence>
<dbReference type="Gene3D" id="1.10.287.950">
    <property type="entry name" value="Methyl-accepting chemotaxis protein"/>
    <property type="match status" value="1"/>
</dbReference>
<dbReference type="GO" id="GO:0007165">
    <property type="term" value="P:signal transduction"/>
    <property type="evidence" value="ECO:0007669"/>
    <property type="project" value="UniProtKB-KW"/>
</dbReference>
<proteinExistence type="inferred from homology"/>
<dbReference type="Pfam" id="PF00015">
    <property type="entry name" value="MCPsignal"/>
    <property type="match status" value="1"/>
</dbReference>
<dbReference type="GO" id="GO:0016020">
    <property type="term" value="C:membrane"/>
    <property type="evidence" value="ECO:0007669"/>
    <property type="project" value="InterPro"/>
</dbReference>
<dbReference type="InterPro" id="IPR003660">
    <property type="entry name" value="HAMP_dom"/>
</dbReference>
<protein>
    <submittedName>
        <fullName evidence="7">Methyl-accepting chemotaxis protein</fullName>
    </submittedName>
</protein>
<evidence type="ECO:0000256" key="3">
    <source>
        <dbReference type="PROSITE-ProRule" id="PRU00284"/>
    </source>
</evidence>
<evidence type="ECO:0000259" key="6">
    <source>
        <dbReference type="PROSITE" id="PS50885"/>
    </source>
</evidence>
<feature type="domain" description="Methyl-accepting transducer" evidence="5">
    <location>
        <begin position="281"/>
        <end position="531"/>
    </location>
</feature>
<gene>
    <name evidence="7" type="ORF">SAMN02745221_01574</name>
</gene>
<keyword evidence="1 3" id="KW-0807">Transducer</keyword>
<accession>A0A1M5PVY8</accession>
<dbReference type="SMART" id="SM00283">
    <property type="entry name" value="MA"/>
    <property type="match status" value="1"/>
</dbReference>
<dbReference type="Pfam" id="PF00672">
    <property type="entry name" value="HAMP"/>
    <property type="match status" value="1"/>
</dbReference>
<dbReference type="PANTHER" id="PTHR32089:SF112">
    <property type="entry name" value="LYSOZYME-LIKE PROTEIN-RELATED"/>
    <property type="match status" value="1"/>
</dbReference>
<sequence>MRRFNISTQILLTFGLMAMVTVLVGVLCIGGMVSLTRNLCDFNNNYLPRIENLLIINESHHKVLVAERGLLNNKMLRSDLRKAQYDYIEKALKEADEAFQAYSSLPMEEEERMRWGELKRAWQSWQEKHGKVVSLARKKDELLASGFKIDDPAVSALDEETFAASMEAREGFLHTQNLLKDMINNEKTWIGDKTEKVLQRSSLTGKIVVGLIVFNIFLACMLIMYINGMLKRRLIKPIDDLTSVMEKAATGDLTVEITGGSDEVGRLARATGDMLGQFRLMVKDIAEKAETVAASAEELGASSEQVSEGIVQKTADVNSITVKVKEVGDIILGIGKKAKEAENVAREGMKFTEALNDEIHAGLELSSKIPDVMHNLMQNSREISKIVNLINSIADQTNLLALNAAIEAARAGEAGKGFAVVAEEVRKLAEQAANAAKDIFELININNDNTQKVENIMEEVLKAFGVFADKAKDNEESFKNIAERILALAGSFKEIEDAVGVMNEGAGSIAAVFEEESALMEEINASAQTLAGIAEEMNLSVNRFKLK</sequence>
<dbReference type="AlphaFoldDB" id="A0A1M5PVY8"/>
<evidence type="ECO:0000259" key="5">
    <source>
        <dbReference type="PROSITE" id="PS50111"/>
    </source>
</evidence>
<dbReference type="PRINTS" id="PR00260">
    <property type="entry name" value="CHEMTRNSDUCR"/>
</dbReference>
<keyword evidence="4" id="KW-0472">Membrane</keyword>
<keyword evidence="4" id="KW-0812">Transmembrane</keyword>
<reference evidence="8" key="1">
    <citation type="submission" date="2016-11" db="EMBL/GenBank/DDBJ databases">
        <authorList>
            <person name="Varghese N."/>
            <person name="Submissions S."/>
        </authorList>
    </citation>
    <scope>NUCLEOTIDE SEQUENCE [LARGE SCALE GENOMIC DNA]</scope>
    <source>
        <strain evidence="8">DSM 11003</strain>
    </source>
</reference>
<dbReference type="PROSITE" id="PS50111">
    <property type="entry name" value="CHEMOTAXIS_TRANSDUC_2"/>
    <property type="match status" value="1"/>
</dbReference>
<dbReference type="InterPro" id="IPR004090">
    <property type="entry name" value="Chemotax_Me-accpt_rcpt"/>
</dbReference>
<dbReference type="CDD" id="cd06225">
    <property type="entry name" value="HAMP"/>
    <property type="match status" value="1"/>
</dbReference>
<evidence type="ECO:0000256" key="1">
    <source>
        <dbReference type="ARBA" id="ARBA00023224"/>
    </source>
</evidence>
<comment type="similarity">
    <text evidence="2">Belongs to the methyl-accepting chemotaxis (MCP) protein family.</text>
</comment>
<name>A0A1M5PVY8_9FIRM</name>
<keyword evidence="4" id="KW-1133">Transmembrane helix</keyword>
<dbReference type="InterPro" id="IPR024478">
    <property type="entry name" value="HlyB_4HB_MCP"/>
</dbReference>
<dbReference type="PROSITE" id="PS50885">
    <property type="entry name" value="HAMP"/>
    <property type="match status" value="1"/>
</dbReference>
<dbReference type="PANTHER" id="PTHR32089">
    <property type="entry name" value="METHYL-ACCEPTING CHEMOTAXIS PROTEIN MCPB"/>
    <property type="match status" value="1"/>
</dbReference>
<feature type="transmembrane region" description="Helical" evidence="4">
    <location>
        <begin position="207"/>
        <end position="226"/>
    </location>
</feature>
<dbReference type="SUPFAM" id="SSF58104">
    <property type="entry name" value="Methyl-accepting chemotaxis protein (MCP) signaling domain"/>
    <property type="match status" value="1"/>
</dbReference>
<dbReference type="CDD" id="cd11386">
    <property type="entry name" value="MCP_signal"/>
    <property type="match status" value="1"/>
</dbReference>
<dbReference type="RefSeq" id="WP_159432321.1">
    <property type="nucleotide sequence ID" value="NZ_FQWY01000026.1"/>
</dbReference>
<dbReference type="STRING" id="1123382.SAMN02745221_01574"/>
<dbReference type="InterPro" id="IPR004089">
    <property type="entry name" value="MCPsignal_dom"/>
</dbReference>
<dbReference type="OrthoDB" id="1790929at2"/>
<evidence type="ECO:0000313" key="7">
    <source>
        <dbReference type="EMBL" id="SHH05413.1"/>
    </source>
</evidence>
<dbReference type="SMART" id="SM00304">
    <property type="entry name" value="HAMP"/>
    <property type="match status" value="1"/>
</dbReference>
<dbReference type="Pfam" id="PF12729">
    <property type="entry name" value="4HB_MCP_1"/>
    <property type="match status" value="1"/>
</dbReference>
<feature type="domain" description="HAMP" evidence="6">
    <location>
        <begin position="232"/>
        <end position="283"/>
    </location>
</feature>
<feature type="transmembrane region" description="Helical" evidence="4">
    <location>
        <begin position="12"/>
        <end position="35"/>
    </location>
</feature>
<evidence type="ECO:0000256" key="2">
    <source>
        <dbReference type="ARBA" id="ARBA00029447"/>
    </source>
</evidence>
<dbReference type="GO" id="GO:0006935">
    <property type="term" value="P:chemotaxis"/>
    <property type="evidence" value="ECO:0007669"/>
    <property type="project" value="InterPro"/>
</dbReference>
<evidence type="ECO:0000313" key="8">
    <source>
        <dbReference type="Proteomes" id="UP000242329"/>
    </source>
</evidence>
<dbReference type="GO" id="GO:0004888">
    <property type="term" value="F:transmembrane signaling receptor activity"/>
    <property type="evidence" value="ECO:0007669"/>
    <property type="project" value="InterPro"/>
</dbReference>